<dbReference type="InterPro" id="IPR036852">
    <property type="entry name" value="Peptidase_S8/S53_dom_sf"/>
</dbReference>
<dbReference type="PROSITE" id="PS00136">
    <property type="entry name" value="SUBTILASE_ASP"/>
    <property type="match status" value="1"/>
</dbReference>
<dbReference type="InterPro" id="IPR034193">
    <property type="entry name" value="PCSK9_ProteinaseK-like"/>
</dbReference>
<evidence type="ECO:0000256" key="4">
    <source>
        <dbReference type="ARBA" id="ARBA00022825"/>
    </source>
</evidence>
<reference evidence="9" key="1">
    <citation type="journal article" date="2020" name="Stud. Mycol.">
        <title>101 Dothideomycetes genomes: a test case for predicting lifestyles and emergence of pathogens.</title>
        <authorList>
            <person name="Haridas S."/>
            <person name="Albert R."/>
            <person name="Binder M."/>
            <person name="Bloem J."/>
            <person name="Labutti K."/>
            <person name="Salamov A."/>
            <person name="Andreopoulos B."/>
            <person name="Baker S."/>
            <person name="Barry K."/>
            <person name="Bills G."/>
            <person name="Bluhm B."/>
            <person name="Cannon C."/>
            <person name="Castanera R."/>
            <person name="Culley D."/>
            <person name="Daum C."/>
            <person name="Ezra D."/>
            <person name="Gonzalez J."/>
            <person name="Henrissat B."/>
            <person name="Kuo A."/>
            <person name="Liang C."/>
            <person name="Lipzen A."/>
            <person name="Lutzoni F."/>
            <person name="Magnuson J."/>
            <person name="Mondo S."/>
            <person name="Nolan M."/>
            <person name="Ohm R."/>
            <person name="Pangilinan J."/>
            <person name="Park H.-J."/>
            <person name="Ramirez L."/>
            <person name="Alfaro M."/>
            <person name="Sun H."/>
            <person name="Tritt A."/>
            <person name="Yoshinaga Y."/>
            <person name="Zwiers L.-H."/>
            <person name="Turgeon B."/>
            <person name="Goodwin S."/>
            <person name="Spatafora J."/>
            <person name="Crous P."/>
            <person name="Grigoriev I."/>
        </authorList>
    </citation>
    <scope>NUCLEOTIDE SEQUENCE</scope>
    <source>
        <strain evidence="9">CBS 121739</strain>
    </source>
</reference>
<evidence type="ECO:0000256" key="2">
    <source>
        <dbReference type="ARBA" id="ARBA00022670"/>
    </source>
</evidence>
<feature type="domain" description="Peptidase S8/S53" evidence="8">
    <location>
        <begin position="135"/>
        <end position="364"/>
    </location>
</feature>
<dbReference type="InterPro" id="IPR022398">
    <property type="entry name" value="Peptidase_S8_His-AS"/>
</dbReference>
<dbReference type="OrthoDB" id="206201at2759"/>
<dbReference type="Pfam" id="PF00082">
    <property type="entry name" value="Peptidase_S8"/>
    <property type="match status" value="1"/>
</dbReference>
<evidence type="ECO:0000259" key="8">
    <source>
        <dbReference type="Pfam" id="PF00082"/>
    </source>
</evidence>
<dbReference type="InterPro" id="IPR015500">
    <property type="entry name" value="Peptidase_S8_subtilisin-rel"/>
</dbReference>
<dbReference type="Proteomes" id="UP000799437">
    <property type="component" value="Unassembled WGS sequence"/>
</dbReference>
<evidence type="ECO:0000256" key="6">
    <source>
        <dbReference type="RuleBase" id="RU003355"/>
    </source>
</evidence>
<dbReference type="PROSITE" id="PS51892">
    <property type="entry name" value="SUBTILASE"/>
    <property type="match status" value="1"/>
</dbReference>
<dbReference type="InterPro" id="IPR050131">
    <property type="entry name" value="Peptidase_S8_subtilisin-like"/>
</dbReference>
<dbReference type="PROSITE" id="PS00138">
    <property type="entry name" value="SUBTILASE_SER"/>
    <property type="match status" value="1"/>
</dbReference>
<feature type="signal peptide" evidence="7">
    <location>
        <begin position="1"/>
        <end position="15"/>
    </location>
</feature>
<organism evidence="9 10">
    <name type="scientific">Pseudovirgaria hyperparasitica</name>
    <dbReference type="NCBI Taxonomy" id="470096"/>
    <lineage>
        <taxon>Eukaryota</taxon>
        <taxon>Fungi</taxon>
        <taxon>Dikarya</taxon>
        <taxon>Ascomycota</taxon>
        <taxon>Pezizomycotina</taxon>
        <taxon>Dothideomycetes</taxon>
        <taxon>Dothideomycetes incertae sedis</taxon>
        <taxon>Acrospermales</taxon>
        <taxon>Acrospermaceae</taxon>
        <taxon>Pseudovirgaria</taxon>
    </lineage>
</organism>
<gene>
    <name evidence="9" type="ORF">EJ05DRAFT_381930</name>
</gene>
<dbReference type="PRINTS" id="PR00723">
    <property type="entry name" value="SUBTILISIN"/>
</dbReference>
<comment type="similarity">
    <text evidence="1 5 6">Belongs to the peptidase S8 family.</text>
</comment>
<accession>A0A6A6W6R7</accession>
<dbReference type="PROSITE" id="PS00137">
    <property type="entry name" value="SUBTILASE_HIS"/>
    <property type="match status" value="1"/>
</dbReference>
<feature type="active site" description="Charge relay system" evidence="5">
    <location>
        <position position="174"/>
    </location>
</feature>
<proteinExistence type="inferred from homology"/>
<evidence type="ECO:0000256" key="3">
    <source>
        <dbReference type="ARBA" id="ARBA00022801"/>
    </source>
</evidence>
<dbReference type="FunFam" id="3.40.50.200:FF:000007">
    <property type="entry name" value="Subtilisin-like serine protease"/>
    <property type="match status" value="1"/>
</dbReference>
<evidence type="ECO:0000313" key="10">
    <source>
        <dbReference type="Proteomes" id="UP000799437"/>
    </source>
</evidence>
<dbReference type="SUPFAM" id="SSF54897">
    <property type="entry name" value="Protease propeptides/inhibitors"/>
    <property type="match status" value="1"/>
</dbReference>
<sequence length="388" mass="39528">MRFFTLLAAVPAVLAAPIRETRADQEVIPNKWIAKFKSGSDANALSSALASVGQVLGAEPTRTFNIGAFQGFAFEGDNALSQLVANLASIEAIEPDTKVYASALITQNNPPYGLARISHRTPSSNYVYDSSAGEGTFAYIIDTGIRTTHHDFGGRASFGANFAGDNDNSDGNGHGTHVAGTVGSATYGVAKRTSLIAVKVLDASGSGSNSGVLEGIAWAANDMKAKGRTGKAVGNLSLGGVFSQMTNDAAKAAIDQGLFLAIAAGNSGLPTITSSPASEKSACTVGAIDSTDTLASFSNWGALVDILAPGLNVTSTWNGSDDDTNTISGTSMATPHITGLGAYLLTLEGSRTPAALCKRIVDLSTMGAAKGLTLKIGTPNAIAYNGAA</sequence>
<dbReference type="SUPFAM" id="SSF52743">
    <property type="entry name" value="Subtilisin-like"/>
    <property type="match status" value="1"/>
</dbReference>
<keyword evidence="2 5" id="KW-0645">Protease</keyword>
<dbReference type="GO" id="GO:0006508">
    <property type="term" value="P:proteolysis"/>
    <property type="evidence" value="ECO:0007669"/>
    <property type="project" value="UniProtKB-KW"/>
</dbReference>
<dbReference type="RefSeq" id="XP_033600686.1">
    <property type="nucleotide sequence ID" value="XM_033741240.1"/>
</dbReference>
<dbReference type="AlphaFoldDB" id="A0A6A6W6R7"/>
<dbReference type="Gene3D" id="3.40.50.200">
    <property type="entry name" value="Peptidase S8/S53 domain"/>
    <property type="match status" value="1"/>
</dbReference>
<dbReference type="InterPro" id="IPR023828">
    <property type="entry name" value="Peptidase_S8_Ser-AS"/>
</dbReference>
<keyword evidence="3 5" id="KW-0378">Hydrolase</keyword>
<dbReference type="Gene3D" id="3.30.70.80">
    <property type="entry name" value="Peptidase S8 propeptide/proteinase inhibitor I9"/>
    <property type="match status" value="1"/>
</dbReference>
<evidence type="ECO:0000256" key="1">
    <source>
        <dbReference type="ARBA" id="ARBA00011073"/>
    </source>
</evidence>
<feature type="chain" id="PRO_5025471377" evidence="7">
    <location>
        <begin position="16"/>
        <end position="388"/>
    </location>
</feature>
<protein>
    <submittedName>
        <fullName evidence="9">Oryzin</fullName>
    </submittedName>
</protein>
<evidence type="ECO:0000256" key="7">
    <source>
        <dbReference type="SAM" id="SignalP"/>
    </source>
</evidence>
<keyword evidence="4 5" id="KW-0720">Serine protease</keyword>
<dbReference type="EMBL" id="ML996572">
    <property type="protein sequence ID" value="KAF2758235.1"/>
    <property type="molecule type" value="Genomic_DNA"/>
</dbReference>
<dbReference type="InterPro" id="IPR000209">
    <property type="entry name" value="Peptidase_S8/S53_dom"/>
</dbReference>
<dbReference type="InterPro" id="IPR023827">
    <property type="entry name" value="Peptidase_S8_Asp-AS"/>
</dbReference>
<dbReference type="GeneID" id="54482294"/>
<keyword evidence="7" id="KW-0732">Signal</keyword>
<dbReference type="PANTHER" id="PTHR43806">
    <property type="entry name" value="PEPTIDASE S8"/>
    <property type="match status" value="1"/>
</dbReference>
<feature type="active site" description="Charge relay system" evidence="5">
    <location>
        <position position="331"/>
    </location>
</feature>
<evidence type="ECO:0000256" key="5">
    <source>
        <dbReference type="PROSITE-ProRule" id="PRU01240"/>
    </source>
</evidence>
<dbReference type="InterPro" id="IPR037045">
    <property type="entry name" value="S8pro/Inhibitor_I9_sf"/>
</dbReference>
<dbReference type="GO" id="GO:0004252">
    <property type="term" value="F:serine-type endopeptidase activity"/>
    <property type="evidence" value="ECO:0007669"/>
    <property type="project" value="UniProtKB-UniRule"/>
</dbReference>
<dbReference type="PANTHER" id="PTHR43806:SF58">
    <property type="entry name" value="ALKALINE PROTEASE 1-RELATED"/>
    <property type="match status" value="1"/>
</dbReference>
<keyword evidence="10" id="KW-1185">Reference proteome</keyword>
<feature type="active site" description="Charge relay system" evidence="5">
    <location>
        <position position="142"/>
    </location>
</feature>
<name>A0A6A6W6R7_9PEZI</name>
<evidence type="ECO:0000313" key="9">
    <source>
        <dbReference type="EMBL" id="KAF2758235.1"/>
    </source>
</evidence>
<dbReference type="CDD" id="cd04077">
    <property type="entry name" value="Peptidases_S8_PCSK9_ProteinaseK_like"/>
    <property type="match status" value="1"/>
</dbReference>